<evidence type="ECO:0000313" key="2">
    <source>
        <dbReference type="Proteomes" id="UP000610459"/>
    </source>
</evidence>
<accession>A0ACC5PVC8</accession>
<comment type="caution">
    <text evidence="1">The sequence shown here is derived from an EMBL/GenBank/DDBJ whole genome shotgun (WGS) entry which is preliminary data.</text>
</comment>
<evidence type="ECO:0000313" key="1">
    <source>
        <dbReference type="EMBL" id="MBD8129091.1"/>
    </source>
</evidence>
<protein>
    <submittedName>
        <fullName evidence="1">Uncharacterized protein</fullName>
    </submittedName>
</protein>
<organism evidence="1 2">
    <name type="scientific">Enterobacter agglomerans</name>
    <name type="common">Erwinia herbicola</name>
    <name type="synonym">Pantoea agglomerans</name>
    <dbReference type="NCBI Taxonomy" id="549"/>
    <lineage>
        <taxon>Bacteria</taxon>
        <taxon>Pseudomonadati</taxon>
        <taxon>Pseudomonadota</taxon>
        <taxon>Gammaproteobacteria</taxon>
        <taxon>Enterobacterales</taxon>
        <taxon>Erwiniaceae</taxon>
        <taxon>Pantoea</taxon>
        <taxon>Pantoea agglomerans group</taxon>
    </lineage>
</organism>
<keyword evidence="2" id="KW-1185">Reference proteome</keyword>
<sequence length="96" mass="10790">MKTSFSDKSQWGILQYLYRVYPRSLTNSEVRQLLGRPTNAGLVANIRQLICEGSVEHNAIVKIMGSPTVSASRLRLTPEGLKLMENSLRNTERAEV</sequence>
<name>A0ACC5PVC8_ENTAG</name>
<dbReference type="EMBL" id="JACYNR010000033">
    <property type="protein sequence ID" value="MBD8129091.1"/>
    <property type="molecule type" value="Genomic_DNA"/>
</dbReference>
<proteinExistence type="predicted"/>
<dbReference type="Proteomes" id="UP000610459">
    <property type="component" value="Unassembled WGS sequence"/>
</dbReference>
<reference evidence="1 2" key="1">
    <citation type="journal article" date="2020" name="FEMS Microbiol. Ecol.">
        <title>Temporal dynamics of bacterial communities during seed development and maturation.</title>
        <authorList>
            <person name="Chesneau G."/>
            <person name="Torres-Cortes G."/>
            <person name="Briand M."/>
            <person name="Darrasse A."/>
            <person name="Preveaux A."/>
            <person name="Marais C."/>
            <person name="Jacques M.A."/>
            <person name="Shade A."/>
            <person name="Barret M."/>
        </authorList>
    </citation>
    <scope>NUCLEOTIDE SEQUENCE [LARGE SCALE GENOMIC DNA]</scope>
    <source>
        <strain evidence="1 2">CFBP13709</strain>
    </source>
</reference>
<gene>
    <name evidence="1" type="ORF">IFT41_23625</name>
</gene>